<dbReference type="Gene3D" id="3.40.720.10">
    <property type="entry name" value="Alkaline Phosphatase, subunit A"/>
    <property type="match status" value="1"/>
</dbReference>
<feature type="transmembrane region" description="Helical" evidence="7">
    <location>
        <begin position="100"/>
        <end position="120"/>
    </location>
</feature>
<keyword evidence="3" id="KW-1003">Cell membrane</keyword>
<dbReference type="SUPFAM" id="SSF53649">
    <property type="entry name" value="Alkaline phosphatase-like"/>
    <property type="match status" value="1"/>
</dbReference>
<comment type="subcellular location">
    <subcellularLocation>
        <location evidence="1">Cell membrane</location>
        <topology evidence="1">Multi-pass membrane protein</topology>
    </subcellularLocation>
</comment>
<dbReference type="InterPro" id="IPR017850">
    <property type="entry name" value="Alkaline_phosphatase_core_sf"/>
</dbReference>
<evidence type="ECO:0000256" key="1">
    <source>
        <dbReference type="ARBA" id="ARBA00004651"/>
    </source>
</evidence>
<evidence type="ECO:0000256" key="4">
    <source>
        <dbReference type="ARBA" id="ARBA00022692"/>
    </source>
</evidence>
<comment type="caution">
    <text evidence="9">The sequence shown here is derived from an EMBL/GenBank/DDBJ whole genome shotgun (WGS) entry which is preliminary data.</text>
</comment>
<comment type="pathway">
    <text evidence="2">Cell wall biogenesis; lipoteichoic acid biosynthesis.</text>
</comment>
<dbReference type="RefSeq" id="WP_093989495.1">
    <property type="nucleotide sequence ID" value="NZ_FYDD01000004.1"/>
</dbReference>
<organism evidence="9 10">
    <name type="scientific">Massiliimalia timonensis</name>
    <dbReference type="NCBI Taxonomy" id="1987501"/>
    <lineage>
        <taxon>Bacteria</taxon>
        <taxon>Bacillati</taxon>
        <taxon>Bacillota</taxon>
        <taxon>Clostridia</taxon>
        <taxon>Eubacteriales</taxon>
        <taxon>Oscillospiraceae</taxon>
        <taxon>Massiliimalia</taxon>
    </lineage>
</organism>
<dbReference type="Proteomes" id="UP000632659">
    <property type="component" value="Unassembled WGS sequence"/>
</dbReference>
<sequence length="700" mass="79478">MFTTSKKRIVCAAAVSVILLGLIGLDYKAFFNSDQSYGTVLFICAVLLCALFGVILAVKFNFNEKWEKRYAMIYLFAGPFVTLTLVECLGNNFVYDFSPIAFIANYLVYLLLYGVAYALTNRIGVSGIIISSILSIFGLVNHFVLNFRGTPFVPLDFLGAGTAANVAQNYDFTPTCQMILSGLMLACMIALGIKVTYVNRVRRKAARRSVYTLATFAAVMFVFYGTPFLSSLNITANLWNQLSGYKQQGSVVSFWLNTKTLFVNEPDEYSAEKVEEIANKTTNTVESSNASSKGESQQKVKPNIIAIMNETWSDLSAIGNEFEVSEDPMPFYHSLTENTIKGNLFVSIYGNGTSNSEFEFLTGNTLAFLPSGCNAYEQYIREETDSLVSTLANQGYSRTAVHPYYGDGWNRDVVYPLLGFENFYDLNYFSQNNLMRRYVSDSDNYKKIISLFENRDQDKPFFLFNVTMQNHGGYDIQYPNFPETVTLPWDAENQYPKTQQYLSLMKETDNAFKELIEYFSKVEEPTIIVMFGDHQAKIEQEFYEDVLFGGKSISSLSLEENQQRYITPFVIWANYDIEEQYIEQISANYLSTLLLETAGLEMTPYNQYLWSLYQQLPVINAVGYIDKNNTYYDYKTESEYSGMLEDYKILQYNNMFDKEGKKDDVFSLEGTPYGNDTASLFGLPDTTVKTISNLMYSLGA</sequence>
<dbReference type="InterPro" id="IPR050448">
    <property type="entry name" value="OpgB/LTA_synthase_biosynth"/>
</dbReference>
<dbReference type="OrthoDB" id="243547at2"/>
<dbReference type="AlphaFoldDB" id="A0A8J6PDJ3"/>
<gene>
    <name evidence="9" type="ORF">H8702_05115</name>
</gene>
<protein>
    <submittedName>
        <fullName evidence="9">LTA synthase family protein</fullName>
    </submittedName>
</protein>
<dbReference type="Pfam" id="PF00884">
    <property type="entry name" value="Sulfatase"/>
    <property type="match status" value="1"/>
</dbReference>
<dbReference type="PANTHER" id="PTHR47371">
    <property type="entry name" value="LIPOTEICHOIC ACID SYNTHASE"/>
    <property type="match status" value="1"/>
</dbReference>
<accession>A0A8J6PDJ3</accession>
<dbReference type="GO" id="GO:0005886">
    <property type="term" value="C:plasma membrane"/>
    <property type="evidence" value="ECO:0007669"/>
    <property type="project" value="UniProtKB-SubCell"/>
</dbReference>
<dbReference type="EMBL" id="JACRTL010000002">
    <property type="protein sequence ID" value="MBC8610501.1"/>
    <property type="molecule type" value="Genomic_DNA"/>
</dbReference>
<keyword evidence="6 7" id="KW-0472">Membrane</keyword>
<feature type="domain" description="Sulfatase N-terminal" evidence="8">
    <location>
        <begin position="302"/>
        <end position="599"/>
    </location>
</feature>
<dbReference type="CDD" id="cd16015">
    <property type="entry name" value="LTA_synthase"/>
    <property type="match status" value="1"/>
</dbReference>
<dbReference type="PANTHER" id="PTHR47371:SF3">
    <property type="entry name" value="PHOSPHOGLYCEROL TRANSFERASE I"/>
    <property type="match status" value="1"/>
</dbReference>
<evidence type="ECO:0000256" key="6">
    <source>
        <dbReference type="ARBA" id="ARBA00023136"/>
    </source>
</evidence>
<feature type="transmembrane region" description="Helical" evidence="7">
    <location>
        <begin position="40"/>
        <end position="58"/>
    </location>
</feature>
<keyword evidence="5 7" id="KW-1133">Transmembrane helix</keyword>
<evidence type="ECO:0000256" key="3">
    <source>
        <dbReference type="ARBA" id="ARBA00022475"/>
    </source>
</evidence>
<evidence type="ECO:0000259" key="8">
    <source>
        <dbReference type="Pfam" id="PF00884"/>
    </source>
</evidence>
<name>A0A8J6PDJ3_9FIRM</name>
<proteinExistence type="predicted"/>
<feature type="transmembrane region" description="Helical" evidence="7">
    <location>
        <begin position="127"/>
        <end position="145"/>
    </location>
</feature>
<feature type="transmembrane region" description="Helical" evidence="7">
    <location>
        <begin position="70"/>
        <end position="94"/>
    </location>
</feature>
<evidence type="ECO:0000256" key="5">
    <source>
        <dbReference type="ARBA" id="ARBA00022989"/>
    </source>
</evidence>
<dbReference type="InterPro" id="IPR000917">
    <property type="entry name" value="Sulfatase_N"/>
</dbReference>
<feature type="transmembrane region" description="Helical" evidence="7">
    <location>
        <begin position="178"/>
        <end position="198"/>
    </location>
</feature>
<reference evidence="9" key="1">
    <citation type="submission" date="2020-08" db="EMBL/GenBank/DDBJ databases">
        <title>Genome public.</title>
        <authorList>
            <person name="Liu C."/>
            <person name="Sun Q."/>
        </authorList>
    </citation>
    <scope>NUCLEOTIDE SEQUENCE</scope>
    <source>
        <strain evidence="9">NSJ-15</strain>
    </source>
</reference>
<evidence type="ECO:0000313" key="9">
    <source>
        <dbReference type="EMBL" id="MBC8610501.1"/>
    </source>
</evidence>
<evidence type="ECO:0000313" key="10">
    <source>
        <dbReference type="Proteomes" id="UP000632659"/>
    </source>
</evidence>
<feature type="transmembrane region" description="Helical" evidence="7">
    <location>
        <begin position="210"/>
        <end position="229"/>
    </location>
</feature>
<evidence type="ECO:0000256" key="2">
    <source>
        <dbReference type="ARBA" id="ARBA00004936"/>
    </source>
</evidence>
<evidence type="ECO:0000256" key="7">
    <source>
        <dbReference type="SAM" id="Phobius"/>
    </source>
</evidence>
<keyword evidence="4 7" id="KW-0812">Transmembrane</keyword>
<keyword evidence="10" id="KW-1185">Reference proteome</keyword>